<evidence type="ECO:0000256" key="2">
    <source>
        <dbReference type="PROSITE-ProRule" id="PRU00117"/>
    </source>
</evidence>
<name>A0ABQ9G9N9_9NEOP</name>
<dbReference type="EMBL" id="JARBHB010000014">
    <property type="protein sequence ID" value="KAJ8868862.1"/>
    <property type="molecule type" value="Genomic_DNA"/>
</dbReference>
<dbReference type="PROSITE" id="PS50084">
    <property type="entry name" value="KH_TYPE_1"/>
    <property type="match status" value="1"/>
</dbReference>
<dbReference type="Proteomes" id="UP001159363">
    <property type="component" value="Chromosome 13"/>
</dbReference>
<keyword evidence="1" id="KW-0677">Repeat</keyword>
<gene>
    <name evidence="5" type="ORF">PR048_030403</name>
</gene>
<dbReference type="SUPFAM" id="SSF54791">
    <property type="entry name" value="Eukaryotic type KH-domain (KH-domain type I)"/>
    <property type="match status" value="1"/>
</dbReference>
<evidence type="ECO:0000259" key="4">
    <source>
        <dbReference type="SMART" id="SM00322"/>
    </source>
</evidence>
<dbReference type="Gene3D" id="3.30.1370.10">
    <property type="entry name" value="K Homology domain, type 1"/>
    <property type="match status" value="1"/>
</dbReference>
<evidence type="ECO:0000256" key="3">
    <source>
        <dbReference type="SAM" id="MobiDB-lite"/>
    </source>
</evidence>
<reference evidence="5 6" key="1">
    <citation type="submission" date="2023-02" db="EMBL/GenBank/DDBJ databases">
        <title>LHISI_Scaffold_Assembly.</title>
        <authorList>
            <person name="Stuart O.P."/>
            <person name="Cleave R."/>
            <person name="Magrath M.J.L."/>
            <person name="Mikheyev A.S."/>
        </authorList>
    </citation>
    <scope>NUCLEOTIDE SEQUENCE [LARGE SCALE GENOMIC DNA]</scope>
    <source>
        <strain evidence="5">Daus_M_001</strain>
        <tissue evidence="5">Leg muscle</tissue>
    </source>
</reference>
<dbReference type="Pfam" id="PF00013">
    <property type="entry name" value="KH_1"/>
    <property type="match status" value="1"/>
</dbReference>
<comment type="caution">
    <text evidence="5">The sequence shown here is derived from an EMBL/GenBank/DDBJ whole genome shotgun (WGS) entry which is preliminary data.</text>
</comment>
<proteinExistence type="predicted"/>
<evidence type="ECO:0000313" key="6">
    <source>
        <dbReference type="Proteomes" id="UP001159363"/>
    </source>
</evidence>
<keyword evidence="6" id="KW-1185">Reference proteome</keyword>
<dbReference type="InterPro" id="IPR004088">
    <property type="entry name" value="KH_dom_type_1"/>
</dbReference>
<dbReference type="CDD" id="cd22397">
    <property type="entry name" value="KH-I_FUBP_rpt2"/>
    <property type="match status" value="1"/>
</dbReference>
<sequence>MVCGNSVMERLKRDRDCSSSEQAEMANALAATTPHAAEGRRLPAVIRAKELIMTIVQQRSRTEGVGPGMGDMNMGGGGAGIGGGGGGGGGGGPGNHSHHVEIMVPGPKVGLIIGKGGETIKQLQEKSGARMIIIQEGSSSLDEEKPLRIIGDPQKVEYAKQLVYDLIAEKEMQQAFNRGAGGGGGGPRGGAGGGNLNFEEYGGQGGAGGGGDSSEGVEEVTKTSNQTLNRLENSGTLNAITVAGSGCISCQLIAAPPPIAGYLGEHLDPLQCGRRGRGGFLLKLGPISSIWVVFGLSLQDGGCCHCCRYRAVHLVTAALRWENMLLNVIHFNVLTLYEM</sequence>
<feature type="compositionally biased region" description="Gly residues" evidence="3">
    <location>
        <begin position="179"/>
        <end position="195"/>
    </location>
</feature>
<feature type="region of interest" description="Disordered" evidence="3">
    <location>
        <begin position="178"/>
        <end position="221"/>
    </location>
</feature>
<evidence type="ECO:0000256" key="1">
    <source>
        <dbReference type="ARBA" id="ARBA00022737"/>
    </source>
</evidence>
<accession>A0ABQ9G9N9</accession>
<feature type="compositionally biased region" description="Gly residues" evidence="3">
    <location>
        <begin position="202"/>
        <end position="213"/>
    </location>
</feature>
<dbReference type="PANTHER" id="PTHR10288">
    <property type="entry name" value="KH DOMAIN CONTAINING RNA BINDING PROTEIN"/>
    <property type="match status" value="1"/>
</dbReference>
<dbReference type="InterPro" id="IPR004087">
    <property type="entry name" value="KH_dom"/>
</dbReference>
<feature type="domain" description="K Homology" evidence="4">
    <location>
        <begin position="96"/>
        <end position="168"/>
    </location>
</feature>
<organism evidence="5 6">
    <name type="scientific">Dryococelus australis</name>
    <dbReference type="NCBI Taxonomy" id="614101"/>
    <lineage>
        <taxon>Eukaryota</taxon>
        <taxon>Metazoa</taxon>
        <taxon>Ecdysozoa</taxon>
        <taxon>Arthropoda</taxon>
        <taxon>Hexapoda</taxon>
        <taxon>Insecta</taxon>
        <taxon>Pterygota</taxon>
        <taxon>Neoptera</taxon>
        <taxon>Polyneoptera</taxon>
        <taxon>Phasmatodea</taxon>
        <taxon>Verophasmatodea</taxon>
        <taxon>Anareolatae</taxon>
        <taxon>Phasmatidae</taxon>
        <taxon>Eurycanthinae</taxon>
        <taxon>Dryococelus</taxon>
    </lineage>
</organism>
<keyword evidence="2" id="KW-0694">RNA-binding</keyword>
<evidence type="ECO:0000313" key="5">
    <source>
        <dbReference type="EMBL" id="KAJ8868862.1"/>
    </source>
</evidence>
<dbReference type="InterPro" id="IPR036612">
    <property type="entry name" value="KH_dom_type_1_sf"/>
</dbReference>
<dbReference type="SMART" id="SM00322">
    <property type="entry name" value="KH"/>
    <property type="match status" value="1"/>
</dbReference>
<protein>
    <recommendedName>
        <fullName evidence="4">K Homology domain-containing protein</fullName>
    </recommendedName>
</protein>